<reference evidence="1 2" key="1">
    <citation type="submission" date="2019-03" db="EMBL/GenBank/DDBJ databases">
        <authorList>
            <person name="Jensen L."/>
            <person name="Storgaard J."/>
            <person name="Sulaj E."/>
            <person name="Schramm A."/>
            <person name="Marshall I.P.G."/>
        </authorList>
    </citation>
    <scope>NUCLEOTIDE SEQUENCE [LARGE SCALE GENOMIC DNA]</scope>
    <source>
        <strain evidence="1 2">2017H2G3</strain>
    </source>
</reference>
<dbReference type="EMBL" id="SJTH01000045">
    <property type="protein sequence ID" value="TCJ01960.1"/>
    <property type="molecule type" value="Genomic_DNA"/>
</dbReference>
<organism evidence="1 2">
    <name type="scientific">Cytobacillus praedii</name>
    <dbReference type="NCBI Taxonomy" id="1742358"/>
    <lineage>
        <taxon>Bacteria</taxon>
        <taxon>Bacillati</taxon>
        <taxon>Bacillota</taxon>
        <taxon>Bacilli</taxon>
        <taxon>Bacillales</taxon>
        <taxon>Bacillaceae</taxon>
        <taxon>Cytobacillus</taxon>
    </lineage>
</organism>
<accession>A0A4R1AWM1</accession>
<protein>
    <submittedName>
        <fullName evidence="1">Uncharacterized protein</fullName>
    </submittedName>
</protein>
<evidence type="ECO:0000313" key="2">
    <source>
        <dbReference type="Proteomes" id="UP000293846"/>
    </source>
</evidence>
<sequence length="104" mass="12263">MSNFEELNNEQKREILNFFKEKYKVITMDATFGELEEKGYYNPITMTLDGVLLRIEKVDFKFNHTILFEGSKFRSGKGAIGVECIVHYKDGEWQIKESKEIWIS</sequence>
<comment type="caution">
    <text evidence="1">The sequence shown here is derived from an EMBL/GenBank/DDBJ whole genome shotgun (WGS) entry which is preliminary data.</text>
</comment>
<evidence type="ECO:0000313" key="1">
    <source>
        <dbReference type="EMBL" id="TCJ01960.1"/>
    </source>
</evidence>
<dbReference type="AlphaFoldDB" id="A0A4R1AWM1"/>
<gene>
    <name evidence="1" type="ORF">E0Y62_21780</name>
</gene>
<name>A0A4R1AWM1_9BACI</name>
<keyword evidence="2" id="KW-1185">Reference proteome</keyword>
<proteinExistence type="predicted"/>
<dbReference type="Proteomes" id="UP000293846">
    <property type="component" value="Unassembled WGS sequence"/>
</dbReference>
<dbReference type="STRING" id="1742358.GCA_001439605_04452"/>